<dbReference type="PANTHER" id="PTHR12317:SF79">
    <property type="entry name" value="ACYLTRANSFERASE"/>
    <property type="match status" value="1"/>
</dbReference>
<evidence type="ECO:0000256" key="10">
    <source>
        <dbReference type="ARBA" id="ARBA00023315"/>
    </source>
</evidence>
<dbReference type="GO" id="GO:0004144">
    <property type="term" value="F:diacylglycerol O-acyltransferase activity"/>
    <property type="evidence" value="ECO:0007669"/>
    <property type="project" value="TreeGrafter"/>
</dbReference>
<keyword evidence="13" id="KW-1185">Reference proteome</keyword>
<dbReference type="EMBL" id="JABDTM020025328">
    <property type="protein sequence ID" value="KAH0813382.1"/>
    <property type="molecule type" value="Genomic_DNA"/>
</dbReference>
<reference evidence="12" key="1">
    <citation type="journal article" date="2020" name="J Insects Food Feed">
        <title>The yellow mealworm (Tenebrio molitor) genome: a resource for the emerging insects as food and feed industry.</title>
        <authorList>
            <person name="Eriksson T."/>
            <person name="Andere A."/>
            <person name="Kelstrup H."/>
            <person name="Emery V."/>
            <person name="Picard C."/>
        </authorList>
    </citation>
    <scope>NUCLEOTIDE SEQUENCE</scope>
    <source>
        <strain evidence="12">Stoneville</strain>
        <tissue evidence="12">Whole head</tissue>
    </source>
</reference>
<evidence type="ECO:0000256" key="4">
    <source>
        <dbReference type="ARBA" id="ARBA00022679"/>
    </source>
</evidence>
<evidence type="ECO:0000313" key="13">
    <source>
        <dbReference type="Proteomes" id="UP000719412"/>
    </source>
</evidence>
<evidence type="ECO:0008006" key="14">
    <source>
        <dbReference type="Google" id="ProtNLM"/>
    </source>
</evidence>
<keyword evidence="9 11" id="KW-0472">Membrane</keyword>
<keyword evidence="6" id="KW-0256">Endoplasmic reticulum</keyword>
<comment type="caution">
    <text evidence="12">The sequence shown here is derived from an EMBL/GenBank/DDBJ whole genome shotgun (WGS) entry which is preliminary data.</text>
</comment>
<comment type="subcellular location">
    <subcellularLocation>
        <location evidence="1">Endoplasmic reticulum membrane</location>
        <topology evidence="1">Multi-pass membrane protein</topology>
    </subcellularLocation>
</comment>
<name>A0A8J6LAR7_TENMO</name>
<dbReference type="Proteomes" id="UP000719412">
    <property type="component" value="Unassembled WGS sequence"/>
</dbReference>
<evidence type="ECO:0000256" key="11">
    <source>
        <dbReference type="SAM" id="Phobius"/>
    </source>
</evidence>
<comment type="similarity">
    <text evidence="2">Belongs to the diacylglycerol acyltransferase family.</text>
</comment>
<keyword evidence="10" id="KW-0012">Acyltransferase</keyword>
<dbReference type="Pfam" id="PF03982">
    <property type="entry name" value="DAGAT"/>
    <property type="match status" value="5"/>
</dbReference>
<feature type="transmembrane region" description="Helical" evidence="11">
    <location>
        <begin position="937"/>
        <end position="962"/>
    </location>
</feature>
<keyword evidence="4" id="KW-0808">Transferase</keyword>
<evidence type="ECO:0000256" key="1">
    <source>
        <dbReference type="ARBA" id="ARBA00004477"/>
    </source>
</evidence>
<evidence type="ECO:0000256" key="2">
    <source>
        <dbReference type="ARBA" id="ARBA00005420"/>
    </source>
</evidence>
<accession>A0A8J6LAR7</accession>
<evidence type="ECO:0000256" key="7">
    <source>
        <dbReference type="ARBA" id="ARBA00022989"/>
    </source>
</evidence>
<evidence type="ECO:0000256" key="8">
    <source>
        <dbReference type="ARBA" id="ARBA00023098"/>
    </source>
</evidence>
<gene>
    <name evidence="12" type="ORF">GEV33_009409</name>
</gene>
<evidence type="ECO:0000256" key="6">
    <source>
        <dbReference type="ARBA" id="ARBA00022824"/>
    </source>
</evidence>
<keyword evidence="7 11" id="KW-1133">Transmembrane helix</keyword>
<keyword evidence="8" id="KW-0443">Lipid metabolism</keyword>
<feature type="transmembrane region" description="Helical" evidence="11">
    <location>
        <begin position="1449"/>
        <end position="1471"/>
    </location>
</feature>
<dbReference type="GO" id="GO:0019432">
    <property type="term" value="P:triglyceride biosynthetic process"/>
    <property type="evidence" value="ECO:0007669"/>
    <property type="project" value="TreeGrafter"/>
</dbReference>
<evidence type="ECO:0000313" key="12">
    <source>
        <dbReference type="EMBL" id="KAH0813382.1"/>
    </source>
</evidence>
<proteinExistence type="inferred from homology"/>
<organism evidence="12 13">
    <name type="scientific">Tenebrio molitor</name>
    <name type="common">Yellow mealworm beetle</name>
    <dbReference type="NCBI Taxonomy" id="7067"/>
    <lineage>
        <taxon>Eukaryota</taxon>
        <taxon>Metazoa</taxon>
        <taxon>Ecdysozoa</taxon>
        <taxon>Arthropoda</taxon>
        <taxon>Hexapoda</taxon>
        <taxon>Insecta</taxon>
        <taxon>Pterygota</taxon>
        <taxon>Neoptera</taxon>
        <taxon>Endopterygota</taxon>
        <taxon>Coleoptera</taxon>
        <taxon>Polyphaga</taxon>
        <taxon>Cucujiformia</taxon>
        <taxon>Tenebrionidae</taxon>
        <taxon>Tenebrio</taxon>
    </lineage>
</organism>
<dbReference type="InterPro" id="IPR007130">
    <property type="entry name" value="DAGAT"/>
</dbReference>
<sequence>MKLVGIEFAPLCVPMHRRYEVLAAAGACLSFAIGGFIGLFICLYLLFTRFWWLVLLYFAWIHFDRHNCENGGRTSVWVLNWRWGYHAKNYFPIDLDCVPGIGLNVKRNYLFCCFPHGVIPMGPFSALVTPCNKFHKSYPEFIVKTAVLRQLFFLPFLRELALSMGMISCSANSLNYELSRPEGGHIVTLMPGGAMEAYNSQPGKYRFVVKNRKGFVKVALRNGSPLVPVISFGETDLFDQIDNRTLHKIQEFIRKYLGFAPVIFNGRGFFQYSFGMIPRRKPITTVVGTPIEVTKLENPTNEQVEELHDKFVQALVALFDEYKYNFPFLKMKLLGIEFAPLCVPMHRRYEILAVSSWFVTMTFGSVVCLFVWFFLLFTRLWWLVSLYTVWMYLDRHTCENGGLVIKWVQEWRAIASPFGKFRRKYPEFTVKTAILHLFFVLPFMRELALGLGMISCSAKSLNYELSRPEGGHIVILMPGGATEACSSQPGKYKFVVKSRNGFVEVALRNGSPLVPVISFGETDLFEQLESRTLHKIQEFFKKYLGFAPVIINGRGFFQYSFGIIPRRKPPLSMKLLGIEFAPLVVPMHRRYETLAVGSWFFLVAFGGLTGLLVCIYLLFTRLWWLVPLYATWTYLDRHVGESGGRGNVWMQNWRWWYHLKNYFPVETHCVPSFSLDPTRNYLFCCFPHGIIPVGPFTALANTWSNFRKSYPEFTVKLAVLHALVLLPIVRELGLAYGTISCSIKSLNYELSRPEGGHIVNLMPGGAVEAYNSQPGKYKFVVKKRKGFVKVALKNGSPLVPVISFGETDLFRQIDNRALRNVQEFLRKYFFLGLPPVVFMGRGFFQYSFGMIPRRKPITTVVGTPIEVTKLENPTNEQVEELHDKFVQALVALFDEYKYKKNATNSRPVKHLPSSQMKVLGIEFAPLMVPMHRRYETLAVASWFFLAAFGGLTSLLVSLYLLFTRLWWLVPLYTTWTYLDRHVGESGGRTNVWVQNWRWWYHLKNYFPVEIDYSQDFSLDPTRNYLFCCFPHGIIPVGPFTWSEFRKAYPDSTVKLAVLHAFVLLPIVREWGLAYRTISCSTKSLNYELSRPEGGHIVNLMPGGAMEANNSQLGKYKFVVKKRKGFVKVALKNESPLVPVISFGETDLFSQIDNRALRNVQEFLRKYFFLALPPMLIMGRGFFQYSFGMIPRRKPVTTVVGTPIEVTKLENPTNEQVEELHAKFVQALVALFDEYKYKKGFVKVALRNGAPLGPVISFGETNLFDQLKRRTLRKVQEFIRNYLGFVSMNINGRGFIKYSFGIIPWRQPITTVRRGAPIEVTKIANPTNEQVEELHSKSVKSLITLFEEYKYKYLENLEDNDFEPLGGLVEQKNVVFNSFLCNLGFFGTRGPLKLSFHSSFKLAHSCQKKLKLHTNSLNKLLFKSLMKVLGIEFAPLLVPMHRRYETLAAAAWFSVFVFGGFTGLLVCLYLLFTRLWWLVPLYATWTYLDRHVSESGGHGNVWVQNWRWWYHLKNYFPVEIDYSQGFSLDPTRNYLFCCFPHGILPVGPFTAIASTWSKFRKSYPEFKVKSAALHTFVRLPIVRELSLALGGISCSAKSLNYELSRPEGGHIVNLMLGGAVEAYNSQTGKYKFVVKKRKGFVKVALRNGAPLVPVISFGETDLFSQIDNRTLRKVQEFVRKYLLLGLPPVVFMGRGFFQYSFGMIPRRKPITTVVGTPIEVTRLENPTNEQIEELHAKFVQALVALFDEHKHKYLENPEDQHLELQ</sequence>
<protein>
    <recommendedName>
        <fullName evidence="14">Diacylglycerol O-acyltransferase</fullName>
    </recommendedName>
</protein>
<feature type="transmembrane region" description="Helical" evidence="11">
    <location>
        <begin position="21"/>
        <end position="40"/>
    </location>
</feature>
<feature type="transmembrane region" description="Helical" evidence="11">
    <location>
        <begin position="357"/>
        <end position="382"/>
    </location>
</feature>
<evidence type="ECO:0000256" key="3">
    <source>
        <dbReference type="ARBA" id="ARBA00022516"/>
    </source>
</evidence>
<evidence type="ECO:0000256" key="5">
    <source>
        <dbReference type="ARBA" id="ARBA00022692"/>
    </source>
</evidence>
<dbReference type="PANTHER" id="PTHR12317">
    <property type="entry name" value="DIACYLGLYCEROL O-ACYLTRANSFERASE"/>
    <property type="match status" value="1"/>
</dbReference>
<dbReference type="GO" id="GO:0005789">
    <property type="term" value="C:endoplasmic reticulum membrane"/>
    <property type="evidence" value="ECO:0007669"/>
    <property type="project" value="UniProtKB-SubCell"/>
</dbReference>
<keyword evidence="5 11" id="KW-0812">Transmembrane</keyword>
<feature type="transmembrane region" description="Helical" evidence="11">
    <location>
        <begin position="828"/>
        <end position="848"/>
    </location>
</feature>
<evidence type="ECO:0000256" key="9">
    <source>
        <dbReference type="ARBA" id="ARBA00023136"/>
    </source>
</evidence>
<dbReference type="CDD" id="cd07987">
    <property type="entry name" value="LPLAT_MGAT-like"/>
    <property type="match status" value="4"/>
</dbReference>
<reference evidence="12" key="2">
    <citation type="submission" date="2021-08" db="EMBL/GenBank/DDBJ databases">
        <authorList>
            <person name="Eriksson T."/>
        </authorList>
    </citation>
    <scope>NUCLEOTIDE SEQUENCE</scope>
    <source>
        <strain evidence="12">Stoneville</strain>
        <tissue evidence="12">Whole head</tissue>
    </source>
</reference>
<feature type="transmembrane region" description="Helical" evidence="11">
    <location>
        <begin position="596"/>
        <end position="619"/>
    </location>
</feature>
<keyword evidence="3" id="KW-0444">Lipid biosynthesis</keyword>